<dbReference type="GO" id="GO:0003729">
    <property type="term" value="F:mRNA binding"/>
    <property type="evidence" value="ECO:0007669"/>
    <property type="project" value="UniProtKB-UniRule"/>
</dbReference>
<organism evidence="11 12">
    <name type="scientific">Candidatus Giovannonibacteria bacterium RIFCSPLOWO2_01_FULL_45_34</name>
    <dbReference type="NCBI Taxonomy" id="1798351"/>
    <lineage>
        <taxon>Bacteria</taxon>
        <taxon>Candidatus Giovannoniibacteriota</taxon>
    </lineage>
</organism>
<keyword evidence="2 8" id="KW-0699">rRNA-binding</keyword>
<dbReference type="CDD" id="cd02412">
    <property type="entry name" value="KH-II_30S_S3"/>
    <property type="match status" value="1"/>
</dbReference>
<dbReference type="PANTHER" id="PTHR11760">
    <property type="entry name" value="30S/40S RIBOSOMAL PROTEIN S3"/>
    <property type="match status" value="1"/>
</dbReference>
<name>A0A1F5X064_9BACT</name>
<proteinExistence type="inferred from homology"/>
<dbReference type="SUPFAM" id="SSF54821">
    <property type="entry name" value="Ribosomal protein S3 C-terminal domain"/>
    <property type="match status" value="1"/>
</dbReference>
<dbReference type="SMART" id="SM00322">
    <property type="entry name" value="KH"/>
    <property type="match status" value="1"/>
</dbReference>
<dbReference type="InterPro" id="IPR009019">
    <property type="entry name" value="KH_sf_prok-type"/>
</dbReference>
<evidence type="ECO:0000256" key="2">
    <source>
        <dbReference type="ARBA" id="ARBA00022730"/>
    </source>
</evidence>
<dbReference type="Proteomes" id="UP000178114">
    <property type="component" value="Unassembled WGS sequence"/>
</dbReference>
<dbReference type="AlphaFoldDB" id="A0A1F5X064"/>
<feature type="domain" description="KH type-2" evidence="10">
    <location>
        <begin position="38"/>
        <end position="144"/>
    </location>
</feature>
<dbReference type="InterPro" id="IPR004044">
    <property type="entry name" value="KH_dom_type_2"/>
</dbReference>
<dbReference type="EMBL" id="MFID01000014">
    <property type="protein sequence ID" value="OGF81282.1"/>
    <property type="molecule type" value="Genomic_DNA"/>
</dbReference>
<evidence type="ECO:0000259" key="10">
    <source>
        <dbReference type="PROSITE" id="PS50823"/>
    </source>
</evidence>
<dbReference type="GO" id="GO:0022627">
    <property type="term" value="C:cytosolic small ribosomal subunit"/>
    <property type="evidence" value="ECO:0007669"/>
    <property type="project" value="TreeGrafter"/>
</dbReference>
<protein>
    <recommendedName>
        <fullName evidence="7 8">Small ribosomal subunit protein uS3</fullName>
    </recommendedName>
</protein>
<dbReference type="Pfam" id="PF07650">
    <property type="entry name" value="KH_2"/>
    <property type="match status" value="1"/>
</dbReference>
<dbReference type="InterPro" id="IPR057258">
    <property type="entry name" value="Ribosomal_uS3"/>
</dbReference>
<dbReference type="STRING" id="1798351.A2930_02360"/>
<dbReference type="InterPro" id="IPR005704">
    <property type="entry name" value="Ribosomal_uS3_bac-typ"/>
</dbReference>
<dbReference type="GO" id="GO:0003735">
    <property type="term" value="F:structural constituent of ribosome"/>
    <property type="evidence" value="ECO:0007669"/>
    <property type="project" value="InterPro"/>
</dbReference>
<evidence type="ECO:0000256" key="9">
    <source>
        <dbReference type="RuleBase" id="RU003624"/>
    </source>
</evidence>
<comment type="function">
    <text evidence="6 8">Binds the lower part of the 30S subunit head. Binds mRNA in the 70S ribosome, positioning it for translation.</text>
</comment>
<dbReference type="SUPFAM" id="SSF54814">
    <property type="entry name" value="Prokaryotic type KH domain (KH-domain type II)"/>
    <property type="match status" value="1"/>
</dbReference>
<dbReference type="HAMAP" id="MF_01309_B">
    <property type="entry name" value="Ribosomal_uS3_B"/>
    <property type="match status" value="1"/>
</dbReference>
<dbReference type="Gene3D" id="3.30.300.20">
    <property type="match status" value="1"/>
</dbReference>
<evidence type="ECO:0000256" key="8">
    <source>
        <dbReference type="HAMAP-Rule" id="MF_01309"/>
    </source>
</evidence>
<accession>A0A1F5X064</accession>
<evidence type="ECO:0000256" key="7">
    <source>
        <dbReference type="ARBA" id="ARBA00035257"/>
    </source>
</evidence>
<dbReference type="FunFam" id="3.30.300.20:FF:000001">
    <property type="entry name" value="30S ribosomal protein S3"/>
    <property type="match status" value="1"/>
</dbReference>
<dbReference type="InterPro" id="IPR036419">
    <property type="entry name" value="Ribosomal_S3_C_sf"/>
</dbReference>
<dbReference type="InterPro" id="IPR015946">
    <property type="entry name" value="KH_dom-like_a/b"/>
</dbReference>
<keyword evidence="5 8" id="KW-0687">Ribonucleoprotein</keyword>
<dbReference type="NCBIfam" id="TIGR01009">
    <property type="entry name" value="rpsC_bact"/>
    <property type="match status" value="1"/>
</dbReference>
<dbReference type="InterPro" id="IPR004087">
    <property type="entry name" value="KH_dom"/>
</dbReference>
<evidence type="ECO:0000256" key="3">
    <source>
        <dbReference type="ARBA" id="ARBA00022884"/>
    </source>
</evidence>
<evidence type="ECO:0000256" key="6">
    <source>
        <dbReference type="ARBA" id="ARBA00024998"/>
    </source>
</evidence>
<evidence type="ECO:0000313" key="11">
    <source>
        <dbReference type="EMBL" id="OGF81282.1"/>
    </source>
</evidence>
<dbReference type="PANTHER" id="PTHR11760:SF19">
    <property type="entry name" value="SMALL RIBOSOMAL SUBUNIT PROTEIN US3C"/>
    <property type="match status" value="1"/>
</dbReference>
<keyword evidence="4 8" id="KW-0689">Ribosomal protein</keyword>
<evidence type="ECO:0000256" key="1">
    <source>
        <dbReference type="ARBA" id="ARBA00010761"/>
    </source>
</evidence>
<dbReference type="GO" id="GO:0019843">
    <property type="term" value="F:rRNA binding"/>
    <property type="evidence" value="ECO:0007669"/>
    <property type="project" value="UniProtKB-UniRule"/>
</dbReference>
<gene>
    <name evidence="8" type="primary">rpsC</name>
    <name evidence="11" type="ORF">A2930_02360</name>
</gene>
<sequence length="255" mass="28784">MSHSSHPYSMRLAIIRPWRSRWFNAKDFARLLKEDVKLREYLSTRLKGMLVDGIEIERTSAALNIIIRTARPGLIIGRGGEGITKLQTDIALFLQKQRFFGKKPADDAKKDAKKVTAAGGGGIATRKAVSQKPPTLKLTVEEVKVPEAHAKVMVEQIAMDLEKRMPFRRVMKQTISKIMNSKEVKGVKLSLSGRLDGAEMARYEWLKEGQVPLQTLRADIDYANGRAHLPYGDLGIKVWIYRGEIFNHYAVPKKS</sequence>
<reference evidence="11 12" key="1">
    <citation type="journal article" date="2016" name="Nat. Commun.">
        <title>Thousands of microbial genomes shed light on interconnected biogeochemical processes in an aquifer system.</title>
        <authorList>
            <person name="Anantharaman K."/>
            <person name="Brown C.T."/>
            <person name="Hug L.A."/>
            <person name="Sharon I."/>
            <person name="Castelle C.J."/>
            <person name="Probst A.J."/>
            <person name="Thomas B.C."/>
            <person name="Singh A."/>
            <person name="Wilkins M.J."/>
            <person name="Karaoz U."/>
            <person name="Brodie E.L."/>
            <person name="Williams K.H."/>
            <person name="Hubbard S.S."/>
            <person name="Banfield J.F."/>
        </authorList>
    </citation>
    <scope>NUCLEOTIDE SEQUENCE [LARGE SCALE GENOMIC DNA]</scope>
</reference>
<dbReference type="Pfam" id="PF00189">
    <property type="entry name" value="Ribosomal_S3_C"/>
    <property type="match status" value="1"/>
</dbReference>
<evidence type="ECO:0000313" key="12">
    <source>
        <dbReference type="Proteomes" id="UP000178114"/>
    </source>
</evidence>
<dbReference type="PROSITE" id="PS00548">
    <property type="entry name" value="RIBOSOMAL_S3"/>
    <property type="match status" value="1"/>
</dbReference>
<dbReference type="PROSITE" id="PS50823">
    <property type="entry name" value="KH_TYPE_2"/>
    <property type="match status" value="1"/>
</dbReference>
<dbReference type="InterPro" id="IPR001351">
    <property type="entry name" value="Ribosomal_uS3_C"/>
</dbReference>
<comment type="subunit">
    <text evidence="8">Part of the 30S ribosomal subunit. Forms a tight complex with proteins S10 and S14.</text>
</comment>
<comment type="similarity">
    <text evidence="1 8 9">Belongs to the universal ribosomal protein uS3 family.</text>
</comment>
<dbReference type="Gene3D" id="3.30.1140.32">
    <property type="entry name" value="Ribosomal protein S3, C-terminal domain"/>
    <property type="match status" value="1"/>
</dbReference>
<evidence type="ECO:0000256" key="5">
    <source>
        <dbReference type="ARBA" id="ARBA00023274"/>
    </source>
</evidence>
<dbReference type="GO" id="GO:0006412">
    <property type="term" value="P:translation"/>
    <property type="evidence" value="ECO:0007669"/>
    <property type="project" value="UniProtKB-UniRule"/>
</dbReference>
<evidence type="ECO:0000256" key="4">
    <source>
        <dbReference type="ARBA" id="ARBA00022980"/>
    </source>
</evidence>
<comment type="caution">
    <text evidence="11">The sequence shown here is derived from an EMBL/GenBank/DDBJ whole genome shotgun (WGS) entry which is preliminary data.</text>
</comment>
<keyword evidence="3 8" id="KW-0694">RNA-binding</keyword>
<dbReference type="InterPro" id="IPR018280">
    <property type="entry name" value="Ribosomal_uS3_CS"/>
</dbReference>